<dbReference type="Pfam" id="PF00010">
    <property type="entry name" value="HLH"/>
    <property type="match status" value="1"/>
</dbReference>
<reference evidence="8" key="1">
    <citation type="submission" date="2022-12" db="EMBL/GenBank/DDBJ databases">
        <authorList>
            <person name="Alioto T."/>
            <person name="Alioto T."/>
            <person name="Gomez Garrido J."/>
        </authorList>
    </citation>
    <scope>NUCLEOTIDE SEQUENCE</scope>
</reference>
<keyword evidence="3" id="KW-0805">Transcription regulation</keyword>
<protein>
    <submittedName>
        <fullName evidence="8">Factor HES-7.1-like-like</fullName>
    </submittedName>
</protein>
<keyword evidence="4" id="KW-0804">Transcription</keyword>
<dbReference type="Gene3D" id="4.10.280.10">
    <property type="entry name" value="Helix-loop-helix DNA-binding domain"/>
    <property type="match status" value="1"/>
</dbReference>
<feature type="region of interest" description="Disordered" evidence="6">
    <location>
        <begin position="130"/>
        <end position="155"/>
    </location>
</feature>
<dbReference type="Proteomes" id="UP001178461">
    <property type="component" value="Chromosome 17"/>
</dbReference>
<evidence type="ECO:0000256" key="5">
    <source>
        <dbReference type="ARBA" id="ARBA00023242"/>
    </source>
</evidence>
<dbReference type="PANTHER" id="PTHR10985">
    <property type="entry name" value="BASIC HELIX-LOOP-HELIX TRANSCRIPTION FACTOR, HES-RELATED"/>
    <property type="match status" value="1"/>
</dbReference>
<dbReference type="GO" id="GO:0005634">
    <property type="term" value="C:nucleus"/>
    <property type="evidence" value="ECO:0007669"/>
    <property type="project" value="UniProtKB-SubCell"/>
</dbReference>
<keyword evidence="2" id="KW-0678">Repressor</keyword>
<keyword evidence="5" id="KW-0539">Nucleus</keyword>
<accession>A0AA35PQR3</accession>
<dbReference type="AlphaFoldDB" id="A0AA35PQR3"/>
<comment type="subcellular location">
    <subcellularLocation>
        <location evidence="1">Nucleus</location>
    </subcellularLocation>
</comment>
<name>A0AA35PQR3_9SAUR</name>
<evidence type="ECO:0000256" key="1">
    <source>
        <dbReference type="ARBA" id="ARBA00004123"/>
    </source>
</evidence>
<evidence type="ECO:0000259" key="7">
    <source>
        <dbReference type="PROSITE" id="PS50888"/>
    </source>
</evidence>
<sequence>MSLEAADSKASWMTTGAPRGCSWKKPHLEQPKRLVYKKIIKPLMEKKRRNRIAQSFNQLKALLLDGTSPGNKPLPNSRMDKAALLEMAVQRIQTLQLAVAEDKGFHTGYSYCASLVQAFLISETQRYLNAPSQSNSSSRHPSGTSLAISPPASKLGKVSSWSEKCLASPGFRRFERSVPSGILNRTGSQVFWRPWST</sequence>
<dbReference type="InterPro" id="IPR050370">
    <property type="entry name" value="HES_HEY"/>
</dbReference>
<feature type="compositionally biased region" description="Low complexity" evidence="6">
    <location>
        <begin position="132"/>
        <end position="142"/>
    </location>
</feature>
<evidence type="ECO:0000313" key="8">
    <source>
        <dbReference type="EMBL" id="CAI5796959.1"/>
    </source>
</evidence>
<evidence type="ECO:0000256" key="3">
    <source>
        <dbReference type="ARBA" id="ARBA00023015"/>
    </source>
</evidence>
<dbReference type="SMART" id="SM00353">
    <property type="entry name" value="HLH"/>
    <property type="match status" value="1"/>
</dbReference>
<evidence type="ECO:0000256" key="6">
    <source>
        <dbReference type="SAM" id="MobiDB-lite"/>
    </source>
</evidence>
<feature type="domain" description="BHLH" evidence="7">
    <location>
        <begin position="36"/>
        <end position="95"/>
    </location>
</feature>
<dbReference type="GO" id="GO:0046983">
    <property type="term" value="F:protein dimerization activity"/>
    <property type="evidence" value="ECO:0007669"/>
    <property type="project" value="InterPro"/>
</dbReference>
<evidence type="ECO:0000256" key="2">
    <source>
        <dbReference type="ARBA" id="ARBA00022491"/>
    </source>
</evidence>
<dbReference type="EMBL" id="OX395142">
    <property type="protein sequence ID" value="CAI5796959.1"/>
    <property type="molecule type" value="Genomic_DNA"/>
</dbReference>
<organism evidence="8 9">
    <name type="scientific">Podarcis lilfordi</name>
    <name type="common">Lilford's wall lizard</name>
    <dbReference type="NCBI Taxonomy" id="74358"/>
    <lineage>
        <taxon>Eukaryota</taxon>
        <taxon>Metazoa</taxon>
        <taxon>Chordata</taxon>
        <taxon>Craniata</taxon>
        <taxon>Vertebrata</taxon>
        <taxon>Euteleostomi</taxon>
        <taxon>Lepidosauria</taxon>
        <taxon>Squamata</taxon>
        <taxon>Bifurcata</taxon>
        <taxon>Unidentata</taxon>
        <taxon>Episquamata</taxon>
        <taxon>Laterata</taxon>
        <taxon>Lacertibaenia</taxon>
        <taxon>Lacertidae</taxon>
        <taxon>Podarcis</taxon>
    </lineage>
</organism>
<dbReference type="CDD" id="cd11410">
    <property type="entry name" value="bHLH_O_HES"/>
    <property type="match status" value="1"/>
</dbReference>
<dbReference type="InterPro" id="IPR036638">
    <property type="entry name" value="HLH_DNA-bd_sf"/>
</dbReference>
<proteinExistence type="predicted"/>
<keyword evidence="9" id="KW-1185">Reference proteome</keyword>
<gene>
    <name evidence="8" type="ORF">PODLI_1B037210</name>
</gene>
<dbReference type="InterPro" id="IPR011598">
    <property type="entry name" value="bHLH_dom"/>
</dbReference>
<dbReference type="PROSITE" id="PS50888">
    <property type="entry name" value="BHLH"/>
    <property type="match status" value="1"/>
</dbReference>
<evidence type="ECO:0000313" key="9">
    <source>
        <dbReference type="Proteomes" id="UP001178461"/>
    </source>
</evidence>
<dbReference type="SUPFAM" id="SSF47459">
    <property type="entry name" value="HLH, helix-loop-helix DNA-binding domain"/>
    <property type="match status" value="1"/>
</dbReference>
<evidence type="ECO:0000256" key="4">
    <source>
        <dbReference type="ARBA" id="ARBA00023163"/>
    </source>
</evidence>